<gene>
    <name evidence="3" type="ORF">HIJ39_20690</name>
</gene>
<accession>A0A7Y0LA88</accession>
<feature type="signal peptide" evidence="2">
    <location>
        <begin position="1"/>
        <end position="18"/>
    </location>
</feature>
<reference evidence="3 4" key="1">
    <citation type="submission" date="2020-04" db="EMBL/GenBank/DDBJ databases">
        <authorList>
            <person name="Zhang R."/>
            <person name="Schippers A."/>
        </authorList>
    </citation>
    <scope>NUCLEOTIDE SEQUENCE [LARGE SCALE GENOMIC DNA]</scope>
    <source>
        <strain evidence="3 4">DSM 109850</strain>
    </source>
</reference>
<proteinExistence type="predicted"/>
<organism evidence="3 4">
    <name type="scientific">Sulfobacillus harzensis</name>
    <dbReference type="NCBI Taxonomy" id="2729629"/>
    <lineage>
        <taxon>Bacteria</taxon>
        <taxon>Bacillati</taxon>
        <taxon>Bacillota</taxon>
        <taxon>Clostridia</taxon>
        <taxon>Eubacteriales</taxon>
        <taxon>Clostridiales Family XVII. Incertae Sedis</taxon>
        <taxon>Sulfobacillus</taxon>
    </lineage>
</organism>
<name>A0A7Y0LA88_9FIRM</name>
<feature type="chain" id="PRO_5038491401" evidence="2">
    <location>
        <begin position="19"/>
        <end position="352"/>
    </location>
</feature>
<keyword evidence="4" id="KW-1185">Reference proteome</keyword>
<keyword evidence="2" id="KW-0732">Signal</keyword>
<feature type="region of interest" description="Disordered" evidence="1">
    <location>
        <begin position="28"/>
        <end position="94"/>
    </location>
</feature>
<evidence type="ECO:0000313" key="4">
    <source>
        <dbReference type="Proteomes" id="UP000533476"/>
    </source>
</evidence>
<sequence length="352" mass="35929">MNKTTGAVIIMTMGSVLAAGCGLSGAAGHPSNQATGTHSAATPTSTTTVPATTGSSPSSSSTSSQSVSPATSASGSGSSGAARPSGSSEASGISRAGVQRVKAWMQSGLHGEGLNMPIGDGKTIDAVQKEWGKGQNSAAGAGIYVTYPSHGVAFGVGTGDQIFDVRSNALSIRAITRSDVTTALGPPAAVRYADNTTIYMYPDGPDYQVLWTFAGGPGQTGTTVDHVSVFWPQGTVNLMGQTVPNPSVVVTKNPGGSGSYLQFSITNAPSGYRLDELEWLPSGQGATVVNTESQALYNAEHGVSGNVFMNTYGAYRFQFTASQKGTSGRIRLIYESPRGNAIIGTSSTITLH</sequence>
<comment type="caution">
    <text evidence="3">The sequence shown here is derived from an EMBL/GenBank/DDBJ whole genome shotgun (WGS) entry which is preliminary data.</text>
</comment>
<dbReference type="RefSeq" id="WP_169102935.1">
    <property type="nucleotide sequence ID" value="NZ_JABBVZ010000142.1"/>
</dbReference>
<dbReference type="Pfam" id="PF14172">
    <property type="entry name" value="DUF4309"/>
    <property type="match status" value="1"/>
</dbReference>
<dbReference type="EMBL" id="JABBVZ010000142">
    <property type="protein sequence ID" value="NMP24729.1"/>
    <property type="molecule type" value="Genomic_DNA"/>
</dbReference>
<evidence type="ECO:0000313" key="3">
    <source>
        <dbReference type="EMBL" id="NMP24729.1"/>
    </source>
</evidence>
<dbReference type="PROSITE" id="PS51257">
    <property type="entry name" value="PROKAR_LIPOPROTEIN"/>
    <property type="match status" value="1"/>
</dbReference>
<evidence type="ECO:0000256" key="2">
    <source>
        <dbReference type="SAM" id="SignalP"/>
    </source>
</evidence>
<dbReference type="InterPro" id="IPR025453">
    <property type="entry name" value="DUF4309"/>
</dbReference>
<protein>
    <submittedName>
        <fullName evidence="3">YjgB family protein</fullName>
    </submittedName>
</protein>
<evidence type="ECO:0000256" key="1">
    <source>
        <dbReference type="SAM" id="MobiDB-lite"/>
    </source>
</evidence>
<dbReference type="AlphaFoldDB" id="A0A7Y0LA88"/>
<feature type="compositionally biased region" description="Low complexity" evidence="1">
    <location>
        <begin position="28"/>
        <end position="92"/>
    </location>
</feature>
<dbReference type="Proteomes" id="UP000533476">
    <property type="component" value="Unassembled WGS sequence"/>
</dbReference>